<evidence type="ECO:0000256" key="10">
    <source>
        <dbReference type="SAM" id="SignalP"/>
    </source>
</evidence>
<keyword evidence="2 8" id="KW-0645">Protease</keyword>
<dbReference type="Proteomes" id="UP000310158">
    <property type="component" value="Unassembled WGS sequence"/>
</dbReference>
<dbReference type="InterPro" id="IPR015366">
    <property type="entry name" value="S53_propep"/>
</dbReference>
<dbReference type="AlphaFoldDB" id="A0A4S4LG35"/>
<feature type="active site" description="Charge relay system" evidence="8">
    <location>
        <position position="483"/>
    </location>
</feature>
<keyword evidence="13" id="KW-1185">Reference proteome</keyword>
<dbReference type="SUPFAM" id="SSF52743">
    <property type="entry name" value="Subtilisin-like"/>
    <property type="match status" value="1"/>
</dbReference>
<keyword evidence="10" id="KW-0732">Signal</keyword>
<comment type="cofactor">
    <cofactor evidence="8">
        <name>Ca(2+)</name>
        <dbReference type="ChEBI" id="CHEBI:29108"/>
    </cofactor>
    <text evidence="8">Binds 1 Ca(2+) ion per subunit.</text>
</comment>
<evidence type="ECO:0000256" key="4">
    <source>
        <dbReference type="ARBA" id="ARBA00022801"/>
    </source>
</evidence>
<feature type="binding site" evidence="8">
    <location>
        <position position="524"/>
    </location>
    <ligand>
        <name>Ca(2+)</name>
        <dbReference type="ChEBI" id="CHEBI:29108"/>
    </ligand>
</feature>
<evidence type="ECO:0000256" key="9">
    <source>
        <dbReference type="SAM" id="MobiDB-lite"/>
    </source>
</evidence>
<dbReference type="EMBL" id="SGPL01000558">
    <property type="protein sequence ID" value="THH10645.1"/>
    <property type="molecule type" value="Genomic_DNA"/>
</dbReference>
<feature type="active site" description="Charge relay system" evidence="8">
    <location>
        <position position="290"/>
    </location>
</feature>
<dbReference type="InterPro" id="IPR036852">
    <property type="entry name" value="Peptidase_S8/S53_dom_sf"/>
</dbReference>
<evidence type="ECO:0000256" key="2">
    <source>
        <dbReference type="ARBA" id="ARBA00022670"/>
    </source>
</evidence>
<proteinExistence type="predicted"/>
<protein>
    <recommendedName>
        <fullName evidence="11">Peptidase S53 domain-containing protein</fullName>
    </recommendedName>
</protein>
<dbReference type="SUPFAM" id="SSF54897">
    <property type="entry name" value="Protease propeptides/inhibitors"/>
    <property type="match status" value="1"/>
</dbReference>
<comment type="caution">
    <text evidence="12">The sequence shown here is derived from an EMBL/GenBank/DDBJ whole genome shotgun (WGS) entry which is preliminary data.</text>
</comment>
<dbReference type="SMART" id="SM00944">
    <property type="entry name" value="Pro-kuma_activ"/>
    <property type="match status" value="1"/>
</dbReference>
<feature type="compositionally biased region" description="Polar residues" evidence="9">
    <location>
        <begin position="744"/>
        <end position="758"/>
    </location>
</feature>
<evidence type="ECO:0000256" key="1">
    <source>
        <dbReference type="ARBA" id="ARBA00004239"/>
    </source>
</evidence>
<dbReference type="OrthoDB" id="409122at2759"/>
<feature type="domain" description="Peptidase S53" evidence="11">
    <location>
        <begin position="213"/>
        <end position="565"/>
    </location>
</feature>
<dbReference type="GO" id="GO:0008240">
    <property type="term" value="F:tripeptidyl-peptidase activity"/>
    <property type="evidence" value="ECO:0007669"/>
    <property type="project" value="TreeGrafter"/>
</dbReference>
<keyword evidence="4 8" id="KW-0378">Hydrolase</keyword>
<evidence type="ECO:0000256" key="7">
    <source>
        <dbReference type="ARBA" id="ARBA00023145"/>
    </source>
</evidence>
<feature type="binding site" evidence="8">
    <location>
        <position position="543"/>
    </location>
    <ligand>
        <name>Ca(2+)</name>
        <dbReference type="ChEBI" id="CHEBI:29108"/>
    </ligand>
</feature>
<dbReference type="Gene3D" id="3.40.50.200">
    <property type="entry name" value="Peptidase S8/S53 domain"/>
    <property type="match status" value="1"/>
</dbReference>
<dbReference type="GO" id="GO:0004252">
    <property type="term" value="F:serine-type endopeptidase activity"/>
    <property type="evidence" value="ECO:0007669"/>
    <property type="project" value="UniProtKB-UniRule"/>
</dbReference>
<keyword evidence="3 8" id="KW-0479">Metal-binding</keyword>
<feature type="chain" id="PRO_5020654655" description="Peptidase S53 domain-containing protein" evidence="10">
    <location>
        <begin position="18"/>
        <end position="1080"/>
    </location>
</feature>
<evidence type="ECO:0000256" key="3">
    <source>
        <dbReference type="ARBA" id="ARBA00022723"/>
    </source>
</evidence>
<reference evidence="12 13" key="1">
    <citation type="submission" date="2019-02" db="EMBL/GenBank/DDBJ databases">
        <title>Genome sequencing of the rare red list fungi Bondarzewia mesenterica.</title>
        <authorList>
            <person name="Buettner E."/>
            <person name="Kellner H."/>
        </authorList>
    </citation>
    <scope>NUCLEOTIDE SEQUENCE [LARGE SCALE GENOMIC DNA]</scope>
    <source>
        <strain evidence="12 13">DSM 108281</strain>
    </source>
</reference>
<dbReference type="PANTHER" id="PTHR14218:SF15">
    <property type="entry name" value="TRIPEPTIDYL-PEPTIDASE 1"/>
    <property type="match status" value="1"/>
</dbReference>
<sequence>MIKVISLISYFLTLASATPLSSRDLRVHEKRASPPSGFIKNDAAPAHEVLNLRFALVQSDFAGLEDALYAVSTPGNVQYRQHLSKEEVEKFIVPSAETVSSVNAWLSANGLTATPISPVGDWLAVNMTVQQANEILAADFTTYTQEETGQKTVRTLTYSIPASLKEHIIFVHPTVAFPVKAVGSPLKKSLVTIKPRPSSNLTDNAVPASCASEITPSCLQALYGIPTTKSTASSNRLTVSAFIEQYASTSDLELFLQQFRPDLSGTTFTLQTLDGGTNPQNNSGVEADLDTEYTIGIASGVPVDFLSIGSNNPDGIDGFLDEVNFLLSESPIPHVLTTSYSFNEPDLPASLATSLCNAYAQLGARGTSIFFSSGDGGVSGGQSQSCTTFVPTFPSTCPYITSVGGTTGVNPETGASLSSGGFSNYFSIPSYQASAVSSYLSTLGSTYSGLYNPSGRAFPDMSAMATSYVIAWGGEFWLVDGTSCSTPLFASIIALIDGELSDAGEGPLGFLNPLIYSSTSAFTDITSGDNPGCSTNGFSAGTGWDPTIDVSARDWSLSKCEFTVSQSFPRPAMEPDLPGRSSRSLSESFSLKKFRHSSCTSYPCVYLSSYSNRMKTAALNSLITGARHRAPFPQIPVPVNHSLSSFFPAFLILSPFPSQQTALFTTASNAGVVCDGIHQRSTSQAAMYHIQSFIRTAEYRRSLFASSLPFADSTNVSRNSGIPSARSKPPSNFKTWPKKVSPTVALSNASASPHSEPSINLIPFPSTDDDSDSFSHTSSPDLPSRQKRSLPPDGRRRRCQIPPSHSAHSSRRKTAALPARQRCSSEKSAGFRAKRSKHSKRAVADLQFTAAVHRSIVWRLKRQGDTVEKEQDVDMNADVTGELIEAQERQLVDRLWQHLVDQGCSPVLLDGAAESNPSGSMATEGTVDTGKDVTMDVVSADVLTDALLPMSVPAPTRTGTRRSVTYPGVFLPPPPSVPPPLPPHHDSPTLPDLSRSPPTSPVLVDITPTPPPSPTISPTLPAQPVVPPPPVYTMPQLVATLIMRHRDRAAVKSRGTPSPAGVRKMSSLAEGVTIIAEEVL</sequence>
<dbReference type="GO" id="GO:0006508">
    <property type="term" value="P:proteolysis"/>
    <property type="evidence" value="ECO:0007669"/>
    <property type="project" value="UniProtKB-KW"/>
</dbReference>
<keyword evidence="6 8" id="KW-0106">Calcium</keyword>
<dbReference type="Pfam" id="PF09286">
    <property type="entry name" value="Pro-kuma_activ"/>
    <property type="match status" value="1"/>
</dbReference>
<keyword evidence="5 8" id="KW-0720">Serine protease</keyword>
<dbReference type="CDD" id="cd11377">
    <property type="entry name" value="Pro-peptidase_S53"/>
    <property type="match status" value="1"/>
</dbReference>
<dbReference type="CDD" id="cd04056">
    <property type="entry name" value="Peptidases_S53"/>
    <property type="match status" value="1"/>
</dbReference>
<evidence type="ECO:0000259" key="11">
    <source>
        <dbReference type="PROSITE" id="PS51695"/>
    </source>
</evidence>
<dbReference type="InterPro" id="IPR030400">
    <property type="entry name" value="Sedolisin_dom"/>
</dbReference>
<accession>A0A4S4LG35</accession>
<dbReference type="GO" id="GO:0005576">
    <property type="term" value="C:extracellular region"/>
    <property type="evidence" value="ECO:0007669"/>
    <property type="project" value="UniProtKB-SubCell"/>
</dbReference>
<feature type="binding site" evidence="8">
    <location>
        <position position="525"/>
    </location>
    <ligand>
        <name>Ca(2+)</name>
        <dbReference type="ChEBI" id="CHEBI:29108"/>
    </ligand>
</feature>
<evidence type="ECO:0000256" key="5">
    <source>
        <dbReference type="ARBA" id="ARBA00022825"/>
    </source>
</evidence>
<feature type="region of interest" description="Disordered" evidence="9">
    <location>
        <begin position="969"/>
        <end position="1000"/>
    </location>
</feature>
<evidence type="ECO:0000313" key="12">
    <source>
        <dbReference type="EMBL" id="THH10645.1"/>
    </source>
</evidence>
<feature type="compositionally biased region" description="Pro residues" evidence="9">
    <location>
        <begin position="970"/>
        <end position="982"/>
    </location>
</feature>
<dbReference type="GO" id="GO:0046872">
    <property type="term" value="F:metal ion binding"/>
    <property type="evidence" value="ECO:0007669"/>
    <property type="project" value="UniProtKB-UniRule"/>
</dbReference>
<keyword evidence="7" id="KW-0865">Zymogen</keyword>
<feature type="signal peptide" evidence="10">
    <location>
        <begin position="1"/>
        <end position="17"/>
    </location>
</feature>
<organism evidence="12 13">
    <name type="scientific">Bondarzewia mesenterica</name>
    <dbReference type="NCBI Taxonomy" id="1095465"/>
    <lineage>
        <taxon>Eukaryota</taxon>
        <taxon>Fungi</taxon>
        <taxon>Dikarya</taxon>
        <taxon>Basidiomycota</taxon>
        <taxon>Agaricomycotina</taxon>
        <taxon>Agaricomycetes</taxon>
        <taxon>Russulales</taxon>
        <taxon>Bondarzewiaceae</taxon>
        <taxon>Bondarzewia</taxon>
    </lineage>
</organism>
<feature type="region of interest" description="Disordered" evidence="9">
    <location>
        <begin position="715"/>
        <end position="840"/>
    </location>
</feature>
<name>A0A4S4LG35_9AGAM</name>
<dbReference type="PROSITE" id="PS51695">
    <property type="entry name" value="SEDOLISIN"/>
    <property type="match status" value="1"/>
</dbReference>
<dbReference type="InterPro" id="IPR050819">
    <property type="entry name" value="Tripeptidyl-peptidase_I"/>
</dbReference>
<evidence type="ECO:0000313" key="13">
    <source>
        <dbReference type="Proteomes" id="UP000310158"/>
    </source>
</evidence>
<feature type="active site" description="Charge relay system" evidence="8">
    <location>
        <position position="286"/>
    </location>
</feature>
<dbReference type="PANTHER" id="PTHR14218">
    <property type="entry name" value="PROTEASE S8 TRIPEPTIDYL PEPTIDASE I CLN2"/>
    <property type="match status" value="1"/>
</dbReference>
<comment type="subcellular location">
    <subcellularLocation>
        <location evidence="1">Secreted</location>
        <location evidence="1">Extracellular space</location>
    </subcellularLocation>
</comment>
<gene>
    <name evidence="12" type="ORF">EW146_g8305</name>
</gene>
<evidence type="ECO:0000256" key="6">
    <source>
        <dbReference type="ARBA" id="ARBA00022837"/>
    </source>
</evidence>
<feature type="binding site" evidence="8">
    <location>
        <position position="545"/>
    </location>
    <ligand>
        <name>Ca(2+)</name>
        <dbReference type="ChEBI" id="CHEBI:29108"/>
    </ligand>
</feature>
<evidence type="ECO:0000256" key="8">
    <source>
        <dbReference type="PROSITE-ProRule" id="PRU01032"/>
    </source>
</evidence>